<evidence type="ECO:0000313" key="1">
    <source>
        <dbReference type="EMBL" id="KAH7925697.1"/>
    </source>
</evidence>
<comment type="caution">
    <text evidence="1">The sequence shown here is derived from an EMBL/GenBank/DDBJ whole genome shotgun (WGS) entry which is preliminary data.</text>
</comment>
<keyword evidence="2" id="KW-1185">Reference proteome</keyword>
<dbReference type="EMBL" id="MU266397">
    <property type="protein sequence ID" value="KAH7925697.1"/>
    <property type="molecule type" value="Genomic_DNA"/>
</dbReference>
<name>A0ACB8BLG1_9AGAM</name>
<gene>
    <name evidence="1" type="ORF">BV22DRAFT_418780</name>
</gene>
<organism evidence="1 2">
    <name type="scientific">Leucogyrophana mollusca</name>
    <dbReference type="NCBI Taxonomy" id="85980"/>
    <lineage>
        <taxon>Eukaryota</taxon>
        <taxon>Fungi</taxon>
        <taxon>Dikarya</taxon>
        <taxon>Basidiomycota</taxon>
        <taxon>Agaricomycotina</taxon>
        <taxon>Agaricomycetes</taxon>
        <taxon>Agaricomycetidae</taxon>
        <taxon>Boletales</taxon>
        <taxon>Boletales incertae sedis</taxon>
        <taxon>Leucogyrophana</taxon>
    </lineage>
</organism>
<evidence type="ECO:0000313" key="2">
    <source>
        <dbReference type="Proteomes" id="UP000790709"/>
    </source>
</evidence>
<reference evidence="1" key="1">
    <citation type="journal article" date="2021" name="New Phytol.">
        <title>Evolutionary innovations through gain and loss of genes in the ectomycorrhizal Boletales.</title>
        <authorList>
            <person name="Wu G."/>
            <person name="Miyauchi S."/>
            <person name="Morin E."/>
            <person name="Kuo A."/>
            <person name="Drula E."/>
            <person name="Varga T."/>
            <person name="Kohler A."/>
            <person name="Feng B."/>
            <person name="Cao Y."/>
            <person name="Lipzen A."/>
            <person name="Daum C."/>
            <person name="Hundley H."/>
            <person name="Pangilinan J."/>
            <person name="Johnson J."/>
            <person name="Barry K."/>
            <person name="LaButti K."/>
            <person name="Ng V."/>
            <person name="Ahrendt S."/>
            <person name="Min B."/>
            <person name="Choi I.G."/>
            <person name="Park H."/>
            <person name="Plett J.M."/>
            <person name="Magnuson J."/>
            <person name="Spatafora J.W."/>
            <person name="Nagy L.G."/>
            <person name="Henrissat B."/>
            <person name="Grigoriev I.V."/>
            <person name="Yang Z.L."/>
            <person name="Xu J."/>
            <person name="Martin F.M."/>
        </authorList>
    </citation>
    <scope>NUCLEOTIDE SEQUENCE</scope>
    <source>
        <strain evidence="1">KUC20120723A-06</strain>
    </source>
</reference>
<protein>
    <submittedName>
        <fullName evidence="1">Uncharacterized protein</fullName>
    </submittedName>
</protein>
<proteinExistence type="predicted"/>
<dbReference type="Proteomes" id="UP000790709">
    <property type="component" value="Unassembled WGS sequence"/>
</dbReference>
<sequence>MLGEFQPGMCRTACPKNIRGPLEECIPFEGCVSVRFLKTRPILGASYPDSLELSRYEQLPAFAGKLMKVPAPHHGFMASPVDTPFVQRRCGGTALCHPSQIAYVHVDVVRHAPIPYRHVDTRGQSDDLLNGSGCGTSTTRFLRGQSNLSAMGPASKFYFLPRV</sequence>
<accession>A0ACB8BLG1</accession>